<gene>
    <name evidence="1" type="ORF">PINE0816_LOCUS16205</name>
</gene>
<protein>
    <submittedName>
        <fullName evidence="1">Uncharacterized protein</fullName>
    </submittedName>
</protein>
<reference evidence="1" key="1">
    <citation type="submission" date="2021-01" db="EMBL/GenBank/DDBJ databases">
        <authorList>
            <person name="Corre E."/>
            <person name="Pelletier E."/>
            <person name="Niang G."/>
            <person name="Scheremetjew M."/>
            <person name="Finn R."/>
            <person name="Kale V."/>
            <person name="Holt S."/>
            <person name="Cochrane G."/>
            <person name="Meng A."/>
            <person name="Brown T."/>
            <person name="Cohen L."/>
        </authorList>
    </citation>
    <scope>NUCLEOTIDE SEQUENCE</scope>
    <source>
        <strain evidence="1">CCAP1064/1</strain>
    </source>
</reference>
<sequence>MAATNNGRQALNALRSTLRHLKKHSNNSPALKSRILSNFRTTGSPSPSVNTNNNVMLQNYESLLADLIERKRLQTMDAGADVQLGIKETSRRAAARAGLQLPQQYDEKLDQVG</sequence>
<dbReference type="AlphaFoldDB" id="A0A7S0GHI0"/>
<organism evidence="1">
    <name type="scientific">Proboscia inermis</name>
    <dbReference type="NCBI Taxonomy" id="420281"/>
    <lineage>
        <taxon>Eukaryota</taxon>
        <taxon>Sar</taxon>
        <taxon>Stramenopiles</taxon>
        <taxon>Ochrophyta</taxon>
        <taxon>Bacillariophyta</taxon>
        <taxon>Coscinodiscophyceae</taxon>
        <taxon>Rhizosoleniophycidae</taxon>
        <taxon>Rhizosoleniales</taxon>
        <taxon>Rhizosoleniaceae</taxon>
        <taxon>Proboscia</taxon>
    </lineage>
</organism>
<accession>A0A7S0GHI0</accession>
<dbReference type="EMBL" id="HBEL01034464">
    <property type="protein sequence ID" value="CAD8420070.1"/>
    <property type="molecule type" value="Transcribed_RNA"/>
</dbReference>
<name>A0A7S0GHI0_9STRA</name>
<evidence type="ECO:0000313" key="1">
    <source>
        <dbReference type="EMBL" id="CAD8420070.1"/>
    </source>
</evidence>
<proteinExistence type="predicted"/>